<feature type="domain" description="MSL3 chromodomain-like" evidence="15">
    <location>
        <begin position="11"/>
        <end position="79"/>
    </location>
</feature>
<dbReference type="OrthoDB" id="124855at2759"/>
<comment type="subcellular location">
    <subcellularLocation>
        <location evidence="1">Nucleus</location>
    </subcellularLocation>
</comment>
<evidence type="ECO:0000313" key="16">
    <source>
        <dbReference type="EMBL" id="KKF95561.1"/>
    </source>
</evidence>
<dbReference type="PANTHER" id="PTHR10880">
    <property type="entry name" value="MORTALITY FACTOR 4-LIKE PROTEIN"/>
    <property type="match status" value="1"/>
</dbReference>
<evidence type="ECO:0000256" key="13">
    <source>
        <dbReference type="SAM" id="MobiDB-lite"/>
    </source>
</evidence>
<protein>
    <recommendedName>
        <fullName evidence="4">Chromatin modification-related protein EAF3</fullName>
    </recommendedName>
    <alternativeName>
        <fullName evidence="12">Chromatin modification-related protein eaf3</fullName>
    </alternativeName>
</protein>
<evidence type="ECO:0000259" key="14">
    <source>
        <dbReference type="Pfam" id="PF05712"/>
    </source>
</evidence>
<comment type="caution">
    <text evidence="16">The sequence shown here is derived from an EMBL/GenBank/DDBJ whole genome shotgun (WGS) entry which is preliminary data.</text>
</comment>
<dbReference type="CDD" id="cd18983">
    <property type="entry name" value="CBD_MSL3_like"/>
    <property type="match status" value="1"/>
</dbReference>
<dbReference type="InterPro" id="IPR016197">
    <property type="entry name" value="Chromo-like_dom_sf"/>
</dbReference>
<comment type="subunit">
    <text evidence="3">Component of the NuA4 histone acetyltransferase complex.</text>
</comment>
<evidence type="ECO:0000256" key="10">
    <source>
        <dbReference type="ARBA" id="ARBA00023242"/>
    </source>
</evidence>
<evidence type="ECO:0000256" key="3">
    <source>
        <dbReference type="ARBA" id="ARBA00011353"/>
    </source>
</evidence>
<keyword evidence="5" id="KW-0227">DNA damage</keyword>
<dbReference type="GO" id="GO:0006355">
    <property type="term" value="P:regulation of DNA-templated transcription"/>
    <property type="evidence" value="ECO:0007669"/>
    <property type="project" value="InterPro"/>
</dbReference>
<dbReference type="PIRSF" id="PIRSF038133">
    <property type="entry name" value="HAT_Nua4_EAF3/MRG15"/>
    <property type="match status" value="1"/>
</dbReference>
<dbReference type="AlphaFoldDB" id="A0A0F8B2G7"/>
<evidence type="ECO:0000256" key="1">
    <source>
        <dbReference type="ARBA" id="ARBA00004123"/>
    </source>
</evidence>
<dbReference type="InterPro" id="IPR026541">
    <property type="entry name" value="MRG_dom"/>
</dbReference>
<dbReference type="InterPro" id="IPR053820">
    <property type="entry name" value="MSL3_chromo-like"/>
</dbReference>
<keyword evidence="17" id="KW-1185">Reference proteome</keyword>
<dbReference type="GO" id="GO:0032221">
    <property type="term" value="C:Rpd3S complex"/>
    <property type="evidence" value="ECO:0007669"/>
    <property type="project" value="TreeGrafter"/>
</dbReference>
<evidence type="ECO:0000256" key="12">
    <source>
        <dbReference type="ARBA" id="ARBA00072864"/>
    </source>
</evidence>
<feature type="domain" description="MRG" evidence="14">
    <location>
        <begin position="182"/>
        <end position="362"/>
    </location>
</feature>
<keyword evidence="7" id="KW-0805">Transcription regulation</keyword>
<keyword evidence="8" id="KW-0804">Transcription</keyword>
<keyword evidence="6" id="KW-0156">Chromatin regulator</keyword>
<organism evidence="16 17">
    <name type="scientific">Ceratocystis fimbriata f. sp. platani</name>
    <dbReference type="NCBI Taxonomy" id="88771"/>
    <lineage>
        <taxon>Eukaryota</taxon>
        <taxon>Fungi</taxon>
        <taxon>Dikarya</taxon>
        <taxon>Ascomycota</taxon>
        <taxon>Pezizomycotina</taxon>
        <taxon>Sordariomycetes</taxon>
        <taxon>Hypocreomycetidae</taxon>
        <taxon>Microascales</taxon>
        <taxon>Ceratocystidaceae</taxon>
        <taxon>Ceratocystis</taxon>
    </lineage>
</organism>
<dbReference type="PANTHER" id="PTHR10880:SF15">
    <property type="entry name" value="MSL COMPLEX SUBUNIT 3"/>
    <property type="match status" value="1"/>
</dbReference>
<evidence type="ECO:0000313" key="17">
    <source>
        <dbReference type="Proteomes" id="UP000034841"/>
    </source>
</evidence>
<feature type="region of interest" description="Disordered" evidence="13">
    <location>
        <begin position="98"/>
        <end position="183"/>
    </location>
</feature>
<accession>A0A0F8B2G7</accession>
<evidence type="ECO:0000256" key="7">
    <source>
        <dbReference type="ARBA" id="ARBA00023015"/>
    </source>
</evidence>
<gene>
    <name evidence="16" type="primary">eaf3</name>
    <name evidence="16" type="ORF">CFO_g2070</name>
</gene>
<sequence length="376" mass="41181">MAPSRHAVPPFVKDERVLCFHHEMLYEAKVLDVQKAASIDGWKFKVHYKGWKNTWDDWVTSDRMRKFTDENKELASQLAIQAKSLSLKNSSGAGSLNGGGSASGGAGGSGTGGSGGQKAGGGMGGSKKSAGRAESSVRGSEERGTAGGSGNAAHGQHLHPYTHLSGGAGGAGSSHSSRGPRRARDYDLEQEDAFHARPAIQLPIADHIKALLVDDWENVTKNNMLVPTPHAYPVATILDDYLQAEKKLRTPESANWDILHEVVAGVREYFEKALGKILLYRFERPQYHDMLQLWESGSEKYTGPCDTYGPEHLARLLVSLPELVAQTNMDQQSVSRLREELSKFSVWLARNAQTYFAQDYESPSQEYVDQAKLGHM</sequence>
<dbReference type="SUPFAM" id="SSF54160">
    <property type="entry name" value="Chromo domain-like"/>
    <property type="match status" value="1"/>
</dbReference>
<evidence type="ECO:0000256" key="2">
    <source>
        <dbReference type="ARBA" id="ARBA00009093"/>
    </source>
</evidence>
<evidence type="ECO:0000256" key="6">
    <source>
        <dbReference type="ARBA" id="ARBA00022853"/>
    </source>
</evidence>
<dbReference type="PROSITE" id="PS51640">
    <property type="entry name" value="MRG"/>
    <property type="match status" value="1"/>
</dbReference>
<proteinExistence type="inferred from homology"/>
<dbReference type="FunFam" id="1.10.274.30:FF:000004">
    <property type="entry name" value="Putative Chromatin modification-related protein eaf3"/>
    <property type="match status" value="1"/>
</dbReference>
<evidence type="ECO:0000259" key="15">
    <source>
        <dbReference type="Pfam" id="PF22732"/>
    </source>
</evidence>
<dbReference type="Gene3D" id="1.10.274.30">
    <property type="entry name" value="MRG domain"/>
    <property type="match status" value="1"/>
</dbReference>
<comment type="function">
    <text evidence="11">Involved in deacetylation of histones, chromatin assembly and chromosome segregation. May act as a transcriptional oscillator, directing histone deacetylases to specific chromosomal domains. Component of the NuA4 histone acetyltransferase complex which is involved in transcriptional activation of selected genes principally by acetylation of nucleosomal histone H4 and H2A. The NuA4 complex is also involved in DNA repair.</text>
</comment>
<dbReference type="Pfam" id="PF22732">
    <property type="entry name" value="MSL3_chromo-like"/>
    <property type="match status" value="1"/>
</dbReference>
<dbReference type="FunFam" id="2.30.30.140:FF:000149">
    <property type="entry name" value="WGS project CABT00000000 data, contig 2.3"/>
    <property type="match status" value="1"/>
</dbReference>
<dbReference type="Gene3D" id="2.30.30.140">
    <property type="match status" value="1"/>
</dbReference>
<dbReference type="Pfam" id="PF05712">
    <property type="entry name" value="MRG"/>
    <property type="match status" value="1"/>
</dbReference>
<evidence type="ECO:0000256" key="5">
    <source>
        <dbReference type="ARBA" id="ARBA00022763"/>
    </source>
</evidence>
<dbReference type="EMBL" id="LBBL01000088">
    <property type="protein sequence ID" value="KKF95561.1"/>
    <property type="molecule type" value="Genomic_DNA"/>
</dbReference>
<evidence type="ECO:0000256" key="9">
    <source>
        <dbReference type="ARBA" id="ARBA00023204"/>
    </source>
</evidence>
<evidence type="ECO:0000256" key="11">
    <source>
        <dbReference type="ARBA" id="ARBA00057322"/>
    </source>
</evidence>
<keyword evidence="9" id="KW-0234">DNA repair</keyword>
<dbReference type="GO" id="GO:0006325">
    <property type="term" value="P:chromatin organization"/>
    <property type="evidence" value="ECO:0007669"/>
    <property type="project" value="UniProtKB-KW"/>
</dbReference>
<dbReference type="GO" id="GO:0035267">
    <property type="term" value="C:NuA4 histone acetyltransferase complex"/>
    <property type="evidence" value="ECO:0007669"/>
    <property type="project" value="TreeGrafter"/>
</dbReference>
<dbReference type="InterPro" id="IPR008676">
    <property type="entry name" value="MRG"/>
</dbReference>
<evidence type="ECO:0000256" key="8">
    <source>
        <dbReference type="ARBA" id="ARBA00023163"/>
    </source>
</evidence>
<dbReference type="InterPro" id="IPR038217">
    <property type="entry name" value="MRG_C_sf"/>
</dbReference>
<dbReference type="Proteomes" id="UP000034841">
    <property type="component" value="Unassembled WGS sequence"/>
</dbReference>
<evidence type="ECO:0000256" key="4">
    <source>
        <dbReference type="ARBA" id="ARBA00018505"/>
    </source>
</evidence>
<keyword evidence="10" id="KW-0539">Nucleus</keyword>
<name>A0A0F8B2G7_CERFI</name>
<reference evidence="16 17" key="1">
    <citation type="submission" date="2015-04" db="EMBL/GenBank/DDBJ databases">
        <title>Genome sequence of Ceratocystis platani, a major pathogen of plane trees.</title>
        <authorList>
            <person name="Belbahri L."/>
        </authorList>
    </citation>
    <scope>NUCLEOTIDE SEQUENCE [LARGE SCALE GENOMIC DNA]</scope>
    <source>
        <strain evidence="16 17">CFO</strain>
    </source>
</reference>
<feature type="compositionally biased region" description="Gly residues" evidence="13">
    <location>
        <begin position="98"/>
        <end position="125"/>
    </location>
</feature>
<comment type="similarity">
    <text evidence="2">Belongs to the MRG family.</text>
</comment>
<dbReference type="GO" id="GO:0006281">
    <property type="term" value="P:DNA repair"/>
    <property type="evidence" value="ECO:0007669"/>
    <property type="project" value="UniProtKB-KW"/>
</dbReference>